<dbReference type="PANTHER" id="PTHR39196">
    <property type="entry name" value="PRIMOSOME, DNAD SUBUNIT"/>
    <property type="match status" value="1"/>
</dbReference>
<sequence>MLKKLIIKEKIMAMTYGGIMYFPLNVNFFEDAPIELIEAKFGLVGEAAVMKLLCKMYKEKGYYLLWGEEQCTLFSHKTGIEKSCMEGIINILVEKDFFDKRCYEERHVLTSAEIQKIWLDATKRRKRELTPLPYLLIEKGNDTKAEADHKPEKEDGCIQNQKNYMQSANISPENADNSKQSKVEQSIAVKEEESPVGSLFLTPPGYAHNRQTHNYDGLMFTLQQMKIVNPEEVNAILRLSDYGKLRGYVWQVIHSTRWGEIVAKGKYLIAALVKEKKKSGC</sequence>
<organism evidence="2 3">
    <name type="scientific">Bacteroides eggerthii</name>
    <dbReference type="NCBI Taxonomy" id="28111"/>
    <lineage>
        <taxon>Bacteria</taxon>
        <taxon>Pseudomonadati</taxon>
        <taxon>Bacteroidota</taxon>
        <taxon>Bacteroidia</taxon>
        <taxon>Bacteroidales</taxon>
        <taxon>Bacteroidaceae</taxon>
        <taxon>Bacteroides</taxon>
    </lineage>
</organism>
<dbReference type="EMBL" id="QSLA01000011">
    <property type="protein sequence ID" value="RHF08261.1"/>
    <property type="molecule type" value="Genomic_DNA"/>
</dbReference>
<evidence type="ECO:0000313" key="3">
    <source>
        <dbReference type="Proteomes" id="UP000283538"/>
    </source>
</evidence>
<name>A0A414MAX8_9BACE</name>
<dbReference type="PANTHER" id="PTHR39196:SF1">
    <property type="entry name" value="PRIMOSOME, DNAD SUBUNIT"/>
    <property type="match status" value="1"/>
</dbReference>
<gene>
    <name evidence="2" type="ORF">DW701_10605</name>
</gene>
<accession>A0A414MAX8</accession>
<proteinExistence type="predicted"/>
<evidence type="ECO:0000313" key="2">
    <source>
        <dbReference type="EMBL" id="RHF08261.1"/>
    </source>
</evidence>
<feature type="domain" description="Lin1244/Lin1753-like N-terminal" evidence="1">
    <location>
        <begin position="21"/>
        <end position="114"/>
    </location>
</feature>
<dbReference type="Pfam" id="PF14297">
    <property type="entry name" value="Lin1244_N"/>
    <property type="match status" value="1"/>
</dbReference>
<evidence type="ECO:0000259" key="1">
    <source>
        <dbReference type="Pfam" id="PF14297"/>
    </source>
</evidence>
<protein>
    <submittedName>
        <fullName evidence="2">DUF4373 domain-containing protein</fullName>
    </submittedName>
</protein>
<dbReference type="InterPro" id="IPR025400">
    <property type="entry name" value="Lin1244/Lin1753-like_N"/>
</dbReference>
<dbReference type="Proteomes" id="UP000283538">
    <property type="component" value="Unassembled WGS sequence"/>
</dbReference>
<dbReference type="AlphaFoldDB" id="A0A414MAX8"/>
<comment type="caution">
    <text evidence="2">The sequence shown here is derived from an EMBL/GenBank/DDBJ whole genome shotgun (WGS) entry which is preliminary data.</text>
</comment>
<dbReference type="RefSeq" id="WP_004294884.1">
    <property type="nucleotide sequence ID" value="NZ_CP072227.1"/>
</dbReference>
<reference evidence="2 3" key="1">
    <citation type="submission" date="2018-08" db="EMBL/GenBank/DDBJ databases">
        <title>A genome reference for cultivated species of the human gut microbiota.</title>
        <authorList>
            <person name="Zou Y."/>
            <person name="Xue W."/>
            <person name="Luo G."/>
        </authorList>
    </citation>
    <scope>NUCLEOTIDE SEQUENCE [LARGE SCALE GENOMIC DNA]</scope>
    <source>
        <strain evidence="2 3">AM26-26AC</strain>
    </source>
</reference>